<feature type="transmembrane region" description="Helical" evidence="6">
    <location>
        <begin position="185"/>
        <end position="204"/>
    </location>
</feature>
<dbReference type="RefSeq" id="WP_341786499.1">
    <property type="nucleotide sequence ID" value="NZ_JAASQV010000008.1"/>
</dbReference>
<feature type="transmembrane region" description="Helical" evidence="6">
    <location>
        <begin position="427"/>
        <end position="444"/>
    </location>
</feature>
<evidence type="ECO:0000313" key="7">
    <source>
        <dbReference type="EMBL" id="NIJ67535.1"/>
    </source>
</evidence>
<evidence type="ECO:0000256" key="3">
    <source>
        <dbReference type="ARBA" id="ARBA00022692"/>
    </source>
</evidence>
<evidence type="ECO:0000256" key="2">
    <source>
        <dbReference type="ARBA" id="ARBA00022448"/>
    </source>
</evidence>
<feature type="transmembrane region" description="Helical" evidence="6">
    <location>
        <begin position="117"/>
        <end position="141"/>
    </location>
</feature>
<organism evidence="7 8">
    <name type="scientific">Sphingomonas leidyi</name>
    <dbReference type="NCBI Taxonomy" id="68569"/>
    <lineage>
        <taxon>Bacteria</taxon>
        <taxon>Pseudomonadati</taxon>
        <taxon>Pseudomonadota</taxon>
        <taxon>Alphaproteobacteria</taxon>
        <taxon>Sphingomonadales</taxon>
        <taxon>Sphingomonadaceae</taxon>
        <taxon>Sphingomonas</taxon>
    </lineage>
</organism>
<keyword evidence="8" id="KW-1185">Reference proteome</keyword>
<feature type="transmembrane region" description="Helical" evidence="6">
    <location>
        <begin position="339"/>
        <end position="362"/>
    </location>
</feature>
<reference evidence="7 8" key="1">
    <citation type="submission" date="2020-03" db="EMBL/GenBank/DDBJ databases">
        <title>Genomic Encyclopedia of Type Strains, Phase IV (KMG-IV): sequencing the most valuable type-strain genomes for metagenomic binning, comparative biology and taxonomic classification.</title>
        <authorList>
            <person name="Goeker M."/>
        </authorList>
    </citation>
    <scope>NUCLEOTIDE SEQUENCE [LARGE SCALE GENOMIC DNA]</scope>
    <source>
        <strain evidence="7 8">DSM 4733</strain>
    </source>
</reference>
<dbReference type="SUPFAM" id="SSF103473">
    <property type="entry name" value="MFS general substrate transporter"/>
    <property type="match status" value="2"/>
</dbReference>
<dbReference type="PANTHER" id="PTHR12778">
    <property type="entry name" value="SOLUTE CARRIER FAMILY 33 ACETYL-COA TRANSPORTER -RELATED"/>
    <property type="match status" value="1"/>
</dbReference>
<dbReference type="Proteomes" id="UP000564677">
    <property type="component" value="Unassembled WGS sequence"/>
</dbReference>
<evidence type="ECO:0000256" key="1">
    <source>
        <dbReference type="ARBA" id="ARBA00004141"/>
    </source>
</evidence>
<feature type="transmembrane region" description="Helical" evidence="6">
    <location>
        <begin position="374"/>
        <end position="395"/>
    </location>
</feature>
<feature type="transmembrane region" description="Helical" evidence="6">
    <location>
        <begin position="482"/>
        <end position="502"/>
    </location>
</feature>
<keyword evidence="2" id="KW-0813">Transport</keyword>
<dbReference type="GO" id="GO:0016020">
    <property type="term" value="C:membrane"/>
    <property type="evidence" value="ECO:0007669"/>
    <property type="project" value="UniProtKB-SubCell"/>
</dbReference>
<comment type="caution">
    <text evidence="7">The sequence shown here is derived from an EMBL/GenBank/DDBJ whole genome shotgun (WGS) entry which is preliminary data.</text>
</comment>
<dbReference type="EMBL" id="JAASQV010000008">
    <property type="protein sequence ID" value="NIJ67535.1"/>
    <property type="molecule type" value="Genomic_DNA"/>
</dbReference>
<evidence type="ECO:0000256" key="4">
    <source>
        <dbReference type="ARBA" id="ARBA00022989"/>
    </source>
</evidence>
<evidence type="ECO:0000256" key="6">
    <source>
        <dbReference type="SAM" id="Phobius"/>
    </source>
</evidence>
<dbReference type="Gene3D" id="1.20.1250.20">
    <property type="entry name" value="MFS general substrate transporter like domains"/>
    <property type="match status" value="1"/>
</dbReference>
<protein>
    <submittedName>
        <fullName evidence="7">PAT family beta-lactamase induction signal transducer AmpG</fullName>
    </submittedName>
</protein>
<comment type="subcellular location">
    <subcellularLocation>
        <location evidence="1">Membrane</location>
        <topology evidence="1">Multi-pass membrane protein</topology>
    </subcellularLocation>
</comment>
<dbReference type="PANTHER" id="PTHR12778:SF10">
    <property type="entry name" value="MAJOR FACILITATOR SUPERFAMILY DOMAIN-CONTAINING PROTEIN 3"/>
    <property type="match status" value="1"/>
</dbReference>
<name>A0A7X5V423_9SPHN</name>
<keyword evidence="4 6" id="KW-1133">Transmembrane helix</keyword>
<evidence type="ECO:0000313" key="8">
    <source>
        <dbReference type="Proteomes" id="UP000564677"/>
    </source>
</evidence>
<feature type="transmembrane region" description="Helical" evidence="6">
    <location>
        <begin position="216"/>
        <end position="248"/>
    </location>
</feature>
<dbReference type="AlphaFoldDB" id="A0A7X5V423"/>
<feature type="transmembrane region" description="Helical" evidence="6">
    <location>
        <begin position="450"/>
        <end position="470"/>
    </location>
</feature>
<keyword evidence="5 6" id="KW-0472">Membrane</keyword>
<feature type="transmembrane region" description="Helical" evidence="6">
    <location>
        <begin position="20"/>
        <end position="46"/>
    </location>
</feature>
<keyword evidence="3 6" id="KW-0812">Transmembrane</keyword>
<feature type="transmembrane region" description="Helical" evidence="6">
    <location>
        <begin position="52"/>
        <end position="71"/>
    </location>
</feature>
<proteinExistence type="predicted"/>
<evidence type="ECO:0000256" key="5">
    <source>
        <dbReference type="ARBA" id="ARBA00023136"/>
    </source>
</evidence>
<dbReference type="InterPro" id="IPR004752">
    <property type="entry name" value="AmpG_permease/AT-1"/>
</dbReference>
<feature type="transmembrane region" description="Helical" evidence="6">
    <location>
        <begin position="301"/>
        <end position="319"/>
    </location>
</feature>
<feature type="transmembrane region" description="Helical" evidence="6">
    <location>
        <begin position="161"/>
        <end position="179"/>
    </location>
</feature>
<gene>
    <name evidence="7" type="ORF">FHR20_004521</name>
</gene>
<feature type="transmembrane region" description="Helical" evidence="6">
    <location>
        <begin position="260"/>
        <end position="280"/>
    </location>
</feature>
<dbReference type="InterPro" id="IPR036259">
    <property type="entry name" value="MFS_trans_sf"/>
</dbReference>
<sequence>MTDAPSLSAAPAIRPGFGRLALYLLLGFAAGLPFYMFNAVLLLRLAKHGVDIVTVGFFAWVALLPTFKFAWAPLLDKYDVPGFGRFWGKRRGWIMLSQLGIFLSTVAMALTSSDANLQVTALFAVLLAFWTTTLEVAADAWRIELAPTQEEQGPMVAANLWGYRSAMVAAGSGAIYIAAKSDWTTAYLVIAAAAFLPFPILACMRPDPAHGGGRGTALVTGILASAVVLGGSLVVTAAVGWALLAAMGSVGLDNPDIVKYWVFAVALLPFVALGAAVPWIRNLPPSHRLLTTSGLAPYLNVAWRYGLVVIPILLFVSVYRMGDVMALTLSHPLFNALGYSLEAIAVADGAVALLSSMLGVALGGWLAAKAPMGWALVVGAIMSALSNWIFAWLAYQAPGGPVWFSLLGVQVTAGDFDLYLAMALDQFGHGFEGAVFVVYLSLLVNPRFPGTQYALLSGLAFLIPRLLAGLSGVFQKAIGYDGFFIMAGTMSVAALVFVPFIVRAKPRPDGEAVAA</sequence>
<accession>A0A7X5V423</accession>
<feature type="transmembrane region" description="Helical" evidence="6">
    <location>
        <begin position="92"/>
        <end position="111"/>
    </location>
</feature>